<keyword evidence="3" id="KW-1185">Reference proteome</keyword>
<evidence type="ECO:0000313" key="2">
    <source>
        <dbReference type="EMBL" id="CAB1414274.1"/>
    </source>
</evidence>
<protein>
    <submittedName>
        <fullName evidence="2">Uncharacterized protein</fullName>
    </submittedName>
</protein>
<proteinExistence type="predicted"/>
<gene>
    <name evidence="2" type="ORF">PLEPLA_LOCUS1982</name>
</gene>
<evidence type="ECO:0000313" key="3">
    <source>
        <dbReference type="Proteomes" id="UP001153269"/>
    </source>
</evidence>
<dbReference type="AlphaFoldDB" id="A0A9N7Y7K8"/>
<reference evidence="2" key="1">
    <citation type="submission" date="2020-03" db="EMBL/GenBank/DDBJ databases">
        <authorList>
            <person name="Weist P."/>
        </authorList>
    </citation>
    <scope>NUCLEOTIDE SEQUENCE</scope>
</reference>
<organism evidence="2 3">
    <name type="scientific">Pleuronectes platessa</name>
    <name type="common">European plaice</name>
    <dbReference type="NCBI Taxonomy" id="8262"/>
    <lineage>
        <taxon>Eukaryota</taxon>
        <taxon>Metazoa</taxon>
        <taxon>Chordata</taxon>
        <taxon>Craniata</taxon>
        <taxon>Vertebrata</taxon>
        <taxon>Euteleostomi</taxon>
        <taxon>Actinopterygii</taxon>
        <taxon>Neopterygii</taxon>
        <taxon>Teleostei</taxon>
        <taxon>Neoteleostei</taxon>
        <taxon>Acanthomorphata</taxon>
        <taxon>Carangaria</taxon>
        <taxon>Pleuronectiformes</taxon>
        <taxon>Pleuronectoidei</taxon>
        <taxon>Pleuronectidae</taxon>
        <taxon>Pleuronectes</taxon>
    </lineage>
</organism>
<accession>A0A9N7Y7K8</accession>
<name>A0A9N7Y7K8_PLEPL</name>
<sequence>MEEPLDSLRATRHDPLSSAVVARENKTSQPLECPPDPCSLSHPYSHSGERATIPLSDCLMRSSIADTQLCQPEQSLFSDRKASRLTAPQREQRGEPLGEEACARGIYFLP</sequence>
<dbReference type="Proteomes" id="UP001153269">
    <property type="component" value="Unassembled WGS sequence"/>
</dbReference>
<dbReference type="EMBL" id="CADEAL010000095">
    <property type="protein sequence ID" value="CAB1414274.1"/>
    <property type="molecule type" value="Genomic_DNA"/>
</dbReference>
<evidence type="ECO:0000256" key="1">
    <source>
        <dbReference type="SAM" id="MobiDB-lite"/>
    </source>
</evidence>
<feature type="region of interest" description="Disordered" evidence="1">
    <location>
        <begin position="1"/>
        <end position="37"/>
    </location>
</feature>
<comment type="caution">
    <text evidence="2">The sequence shown here is derived from an EMBL/GenBank/DDBJ whole genome shotgun (WGS) entry which is preliminary data.</text>
</comment>